<organism evidence="2 3">
    <name type="scientific">Chondromyces apiculatus DSM 436</name>
    <dbReference type="NCBI Taxonomy" id="1192034"/>
    <lineage>
        <taxon>Bacteria</taxon>
        <taxon>Pseudomonadati</taxon>
        <taxon>Myxococcota</taxon>
        <taxon>Polyangia</taxon>
        <taxon>Polyangiales</taxon>
        <taxon>Polyangiaceae</taxon>
        <taxon>Chondromyces</taxon>
    </lineage>
</organism>
<dbReference type="Pfam" id="PF12697">
    <property type="entry name" value="Abhydrolase_6"/>
    <property type="match status" value="1"/>
</dbReference>
<dbReference type="OrthoDB" id="9780765at2"/>
<comment type="caution">
    <text evidence="2">The sequence shown here is derived from an EMBL/GenBank/DDBJ whole genome shotgun (WGS) entry which is preliminary data.</text>
</comment>
<keyword evidence="2" id="KW-0378">Hydrolase</keyword>
<gene>
    <name evidence="2" type="ORF">CAP_3723</name>
</gene>
<sequence>MTAHLPERLACVDRGKGTPVLLVHSSIMSSRQWARLVDRLSANHRVLAPDLLGYGKNPPWPHDAPFTCALDRDAVIASAADLDGPVHLVGHSYGAFIALLVALAAPERVRSLSLYEPVAFAVLHAMGDTQGLTDLARVVNPAFLDDATGGDETWVRSFVDYWNGPSAWSAIPPTAREEFLRVSRKAFLEVRDLIGHRAAAGEWRRIRVPTLLLTGAQSPLVAHRVVERLVELLPVTDRETLDGMGHMGPLTHTDLVNARIRAHIDRIDATL</sequence>
<dbReference type="PANTHER" id="PTHR46438">
    <property type="entry name" value="ALPHA/BETA-HYDROLASES SUPERFAMILY PROTEIN"/>
    <property type="match status" value="1"/>
</dbReference>
<dbReference type="AlphaFoldDB" id="A0A017T7D7"/>
<dbReference type="SUPFAM" id="SSF53474">
    <property type="entry name" value="alpha/beta-Hydrolases"/>
    <property type="match status" value="1"/>
</dbReference>
<dbReference type="InterPro" id="IPR029058">
    <property type="entry name" value="AB_hydrolase_fold"/>
</dbReference>
<dbReference type="STRING" id="1192034.CAP_3723"/>
<accession>A0A017T7D7</accession>
<dbReference type="InterPro" id="IPR000073">
    <property type="entry name" value="AB_hydrolase_1"/>
</dbReference>
<protein>
    <submittedName>
        <fullName evidence="2">Alpha/beta hydrolase fold protein</fullName>
    </submittedName>
</protein>
<reference evidence="2 3" key="1">
    <citation type="submission" date="2013-05" db="EMBL/GenBank/DDBJ databases">
        <title>Genome assembly of Chondromyces apiculatus DSM 436.</title>
        <authorList>
            <person name="Sharma G."/>
            <person name="Khatri I."/>
            <person name="Kaur C."/>
            <person name="Mayilraj S."/>
            <person name="Subramanian S."/>
        </authorList>
    </citation>
    <scope>NUCLEOTIDE SEQUENCE [LARGE SCALE GENOMIC DNA]</scope>
    <source>
        <strain evidence="2 3">DSM 436</strain>
    </source>
</reference>
<dbReference type="PRINTS" id="PR00412">
    <property type="entry name" value="EPOXHYDRLASE"/>
</dbReference>
<evidence type="ECO:0000313" key="3">
    <source>
        <dbReference type="Proteomes" id="UP000019678"/>
    </source>
</evidence>
<dbReference type="EMBL" id="ASRX01000028">
    <property type="protein sequence ID" value="EYF04912.1"/>
    <property type="molecule type" value="Genomic_DNA"/>
</dbReference>
<evidence type="ECO:0000313" key="2">
    <source>
        <dbReference type="EMBL" id="EYF04912.1"/>
    </source>
</evidence>
<dbReference type="PRINTS" id="PR00111">
    <property type="entry name" value="ABHYDROLASE"/>
</dbReference>
<name>A0A017T7D7_9BACT</name>
<proteinExistence type="predicted"/>
<dbReference type="Proteomes" id="UP000019678">
    <property type="component" value="Unassembled WGS sequence"/>
</dbReference>
<dbReference type="PANTHER" id="PTHR46438:SF2">
    <property type="entry name" value="ALPHA_BETA-HYDROLASES SUPERFAMILY PROTEIN"/>
    <property type="match status" value="1"/>
</dbReference>
<feature type="domain" description="AB hydrolase-1" evidence="1">
    <location>
        <begin position="20"/>
        <end position="258"/>
    </location>
</feature>
<keyword evidence="3" id="KW-1185">Reference proteome</keyword>
<dbReference type="RefSeq" id="WP_044243136.1">
    <property type="nucleotide sequence ID" value="NZ_ASRX01000028.1"/>
</dbReference>
<dbReference type="GO" id="GO:0016787">
    <property type="term" value="F:hydrolase activity"/>
    <property type="evidence" value="ECO:0007669"/>
    <property type="project" value="UniProtKB-KW"/>
</dbReference>
<evidence type="ECO:0000259" key="1">
    <source>
        <dbReference type="Pfam" id="PF12697"/>
    </source>
</evidence>
<dbReference type="eggNOG" id="COG2267">
    <property type="taxonomic scope" value="Bacteria"/>
</dbReference>
<dbReference type="InterPro" id="IPR000639">
    <property type="entry name" value="Epox_hydrolase-like"/>
</dbReference>
<dbReference type="Gene3D" id="3.40.50.1820">
    <property type="entry name" value="alpha/beta hydrolase"/>
    <property type="match status" value="1"/>
</dbReference>